<dbReference type="RefSeq" id="WP_118949226.1">
    <property type="nucleotide sequence ID" value="NZ_JRMP02000008.1"/>
</dbReference>
<dbReference type="AlphaFoldDB" id="A0A347VWB0"/>
<dbReference type="PANTHER" id="PTHR46056">
    <property type="entry name" value="LONG-CHAIN-ALCOHOL OXIDASE"/>
    <property type="match status" value="1"/>
</dbReference>
<sequence>MAKVLKKVDVVTIGAGWTGGIIAAELTKQGIEVLSLERGNMRTLDNFAMIHDEWRYGINYGLMQDCSKESVTIRHTPREVAVPMRKMGSFLLGTDVGGSGTHWNGWTFRFLPYDFQIKTLSQKRYGNKLGKDYTLEDWGITYKEMEPYYDKFEKTAGVSGEANPLEKSLGTFRSSPYPQPPLKDTKILRKFAKAAKTCGLHPYRVPASNSSGSYTNPDGQDLSPCAYCAFCERFACEYSAKAMPINTVIPKAMASGKYTIRTQANVVQILKRGNKVTGVKYVDTKTMEEFIQPADIVVLSSYMLNNAKLLMVSKIGEQYDPKTGKGTLGRNYCYQMNSATLAFFDEQFNTFAGAGALGTTCDDFNGDNFDHSNVKFLHGAMISAFQMGNRPIQLQNNVPAGTPSWGAAYKKALNYNYTRNINVYAQGASLPHKNNYLDLDPTYKDAYGVPLLRMTYNFTNQDRELQRFFVDKCAEVALKLDGVKSIKKGAYISDYSIVPYQSTHNTGGTTMGASPHTSVVNNYLQHWHTDNLFVVGAGNFQNNSGYNPTDTAGALAYRAAEGILKYRKNPRNLG</sequence>
<keyword evidence="2" id="KW-0285">Flavoprotein</keyword>
<evidence type="ECO:0000259" key="5">
    <source>
        <dbReference type="Pfam" id="PF00732"/>
    </source>
</evidence>
<dbReference type="EMBL" id="JRMP02000008">
    <property type="protein sequence ID" value="TLD94301.1"/>
    <property type="molecule type" value="Genomic_DNA"/>
</dbReference>
<evidence type="ECO:0000313" key="9">
    <source>
        <dbReference type="Proteomes" id="UP000029714"/>
    </source>
</evidence>
<dbReference type="SUPFAM" id="SSF54373">
    <property type="entry name" value="FAD-linked reductases, C-terminal domain"/>
    <property type="match status" value="1"/>
</dbReference>
<protein>
    <submittedName>
        <fullName evidence="7">FAD-dependent oxidoreductase</fullName>
    </submittedName>
    <submittedName>
        <fullName evidence="8">GMC family oxidoreductase</fullName>
    </submittedName>
</protein>
<dbReference type="GO" id="GO:0050660">
    <property type="term" value="F:flavin adenine dinucleotide binding"/>
    <property type="evidence" value="ECO:0007669"/>
    <property type="project" value="InterPro"/>
</dbReference>
<evidence type="ECO:0000259" key="6">
    <source>
        <dbReference type="Pfam" id="PF05199"/>
    </source>
</evidence>
<feature type="domain" description="Glucose-methanol-choline oxidoreductase C-terminal" evidence="6">
    <location>
        <begin position="431"/>
        <end position="556"/>
    </location>
</feature>
<dbReference type="InterPro" id="IPR036188">
    <property type="entry name" value="FAD/NAD-bd_sf"/>
</dbReference>
<dbReference type="Proteomes" id="UP000029714">
    <property type="component" value="Unassembled WGS sequence"/>
</dbReference>
<comment type="caution">
    <text evidence="8">The sequence shown here is derived from an EMBL/GenBank/DDBJ whole genome shotgun (WGS) entry which is preliminary data.</text>
</comment>
<name>A0A347VWB0_9HELI</name>
<comment type="similarity">
    <text evidence="1">Belongs to the GMC oxidoreductase family.</text>
</comment>
<evidence type="ECO:0000313" key="8">
    <source>
        <dbReference type="EMBL" id="TLD94301.1"/>
    </source>
</evidence>
<evidence type="ECO:0000313" key="10">
    <source>
        <dbReference type="Proteomes" id="UP000477070"/>
    </source>
</evidence>
<dbReference type="Pfam" id="PF00732">
    <property type="entry name" value="GMC_oxred_N"/>
    <property type="match status" value="1"/>
</dbReference>
<dbReference type="Proteomes" id="UP000477070">
    <property type="component" value="Unassembled WGS sequence"/>
</dbReference>
<accession>A0A347VWB0</accession>
<dbReference type="Gene3D" id="3.50.50.60">
    <property type="entry name" value="FAD/NAD(P)-binding domain"/>
    <property type="match status" value="2"/>
</dbReference>
<evidence type="ECO:0000256" key="1">
    <source>
        <dbReference type="ARBA" id="ARBA00010790"/>
    </source>
</evidence>
<dbReference type="InterPro" id="IPR000172">
    <property type="entry name" value="GMC_OxRdtase_N"/>
</dbReference>
<dbReference type="PANTHER" id="PTHR46056:SF12">
    <property type="entry name" value="LONG-CHAIN-ALCOHOL OXIDASE"/>
    <property type="match status" value="1"/>
</dbReference>
<reference evidence="8 9" key="1">
    <citation type="journal article" date="2014" name="Genome Announc.">
        <title>Draft genome sequences of eight enterohepatic helicobacter species isolated from both laboratory and wild rodents.</title>
        <authorList>
            <person name="Sheh A."/>
            <person name="Shen Z."/>
            <person name="Fox J.G."/>
        </authorList>
    </citation>
    <scope>NUCLEOTIDE SEQUENCE [LARGE SCALE GENOMIC DNA]</scope>
    <source>
        <strain evidence="8 9">MIT 97-6194</strain>
    </source>
</reference>
<gene>
    <name evidence="7" type="ORF">DCO61_06095</name>
    <name evidence="8" type="ORF">LS64_006175</name>
</gene>
<reference evidence="8 9" key="2">
    <citation type="journal article" date="2016" name="Infect. Immun.">
        <title>Helicobacter saguini, a Novel Helicobacter Isolated from Cotton-Top Tamarins with Ulcerative Colitis, Has Proinflammatory Properties and Induces Typhlocolitis and Dysplasia in Gnotobiotic IL-10-/- Mice.</title>
        <authorList>
            <person name="Shen Z."/>
            <person name="Mannion A."/>
            <person name="Whary M.T."/>
            <person name="Muthupalani S."/>
            <person name="Sheh A."/>
            <person name="Feng Y."/>
            <person name="Gong G."/>
            <person name="Vandamme P."/>
            <person name="Holcombe H.R."/>
            <person name="Paster B.J."/>
            <person name="Fox J.G."/>
        </authorList>
    </citation>
    <scope>NUCLEOTIDE SEQUENCE [LARGE SCALE GENOMIC DNA]</scope>
    <source>
        <strain evidence="8 9">MIT 97-6194</strain>
    </source>
</reference>
<organism evidence="8 9">
    <name type="scientific">Helicobacter saguini</name>
    <dbReference type="NCBI Taxonomy" id="1548018"/>
    <lineage>
        <taxon>Bacteria</taxon>
        <taxon>Pseudomonadati</taxon>
        <taxon>Campylobacterota</taxon>
        <taxon>Epsilonproteobacteria</taxon>
        <taxon>Campylobacterales</taxon>
        <taxon>Helicobacteraceae</taxon>
        <taxon>Helicobacter</taxon>
    </lineage>
</organism>
<evidence type="ECO:0000313" key="7">
    <source>
        <dbReference type="EMBL" id="MWV69585.1"/>
    </source>
</evidence>
<dbReference type="InterPro" id="IPR007867">
    <property type="entry name" value="GMC_OxRtase_C"/>
</dbReference>
<evidence type="ECO:0000256" key="3">
    <source>
        <dbReference type="ARBA" id="ARBA00022827"/>
    </source>
</evidence>
<evidence type="ECO:0000256" key="2">
    <source>
        <dbReference type="ARBA" id="ARBA00022630"/>
    </source>
</evidence>
<dbReference type="Pfam" id="PF05199">
    <property type="entry name" value="GMC_oxred_C"/>
    <property type="match status" value="1"/>
</dbReference>
<dbReference type="SUPFAM" id="SSF51905">
    <property type="entry name" value="FAD/NAD(P)-binding domain"/>
    <property type="match status" value="1"/>
</dbReference>
<dbReference type="GO" id="GO:0016614">
    <property type="term" value="F:oxidoreductase activity, acting on CH-OH group of donors"/>
    <property type="evidence" value="ECO:0007669"/>
    <property type="project" value="InterPro"/>
</dbReference>
<feature type="domain" description="Glucose-methanol-choline oxidoreductase N-terminal" evidence="5">
    <location>
        <begin position="206"/>
        <end position="331"/>
    </location>
</feature>
<keyword evidence="9" id="KW-1185">Reference proteome</keyword>
<evidence type="ECO:0000256" key="4">
    <source>
        <dbReference type="ARBA" id="ARBA00023002"/>
    </source>
</evidence>
<reference evidence="8" key="3">
    <citation type="submission" date="2018-04" db="EMBL/GenBank/DDBJ databases">
        <authorList>
            <person name="Sheh A."/>
            <person name="Shen Z."/>
            <person name="Mannion A.J."/>
            <person name="Fox J.G."/>
        </authorList>
    </citation>
    <scope>NUCLEOTIDE SEQUENCE</scope>
    <source>
        <strain evidence="8">MIT 97-6194</strain>
    </source>
</reference>
<keyword evidence="3" id="KW-0274">FAD</keyword>
<reference evidence="7 10" key="4">
    <citation type="submission" date="2019-12" db="EMBL/GenBank/DDBJ databases">
        <title>Multi-Generational Helicobacter saguini Isolates.</title>
        <authorList>
            <person name="Mannion A."/>
            <person name="Shen Z."/>
            <person name="Fox J.G."/>
        </authorList>
    </citation>
    <scope>NUCLEOTIDE SEQUENCE [LARGE SCALE GENOMIC DNA]</scope>
    <source>
        <strain evidence="7">16-048</strain>
        <strain evidence="10">16-048 (F4)</strain>
    </source>
</reference>
<dbReference type="OrthoDB" id="9787779at2"/>
<keyword evidence="4" id="KW-0560">Oxidoreductase</keyword>
<dbReference type="EMBL" id="QBIU01000001">
    <property type="protein sequence ID" value="MWV69585.1"/>
    <property type="molecule type" value="Genomic_DNA"/>
</dbReference>
<proteinExistence type="inferred from homology"/>